<dbReference type="InterPro" id="IPR012338">
    <property type="entry name" value="Beta-lactam/transpept-like"/>
</dbReference>
<evidence type="ECO:0000313" key="3">
    <source>
        <dbReference type="Proteomes" id="UP000297739"/>
    </source>
</evidence>
<dbReference type="OrthoDB" id="1884322at2"/>
<dbReference type="Gene3D" id="3.40.710.10">
    <property type="entry name" value="DD-peptidase/beta-lactamase superfamily"/>
    <property type="match status" value="1"/>
</dbReference>
<keyword evidence="3" id="KW-1185">Reference proteome</keyword>
<feature type="domain" description="Beta-lactamase class A catalytic" evidence="1">
    <location>
        <begin position="89"/>
        <end position="286"/>
    </location>
</feature>
<protein>
    <recommendedName>
        <fullName evidence="1">Beta-lactamase class A catalytic domain-containing protein</fullName>
    </recommendedName>
</protein>
<dbReference type="Proteomes" id="UP000297739">
    <property type="component" value="Unassembled WGS sequence"/>
</dbReference>
<proteinExistence type="predicted"/>
<sequence length="436" mass="49531">MKMRETGQALSAAALVILSLTLLTLPKAASSRRRPLSLPAQSNTDSPLLDSLLRADPQLAPIIKRANEHEVQIIYTQIHRDEQNQPHFTQHNFHLNARQYFNPASLVKLPVAALALEKLNQLHQPGLNLNNSLSIGAAFRCQTPVPYVVPSDSDQLNTIGNYIKRMLLVSDNSAYNRLYEFLGQRFLNERLWSLGYPTVRIVRRFAPCDAAANRYTNPFIFYNQQGEPIYKQPAAINTYPLGFPLGRITKGNGYQAGGQIVKKSYDFTTANYLPLQQATDLLKAILFPEQAPRNQQMNLTTVDYAFLRRYLYKTPHASNISLYTSNKYHDAYKKYLYYGRSPKARSHPSLRIYNVVGMSHGYLADVAYFADATQQTEFLLSAVIYVNKDGIINDGAYEYESVGLPFLARLGQIIYQYEVAKNYIKRPQLHNTFSKD</sequence>
<dbReference type="GO" id="GO:0008800">
    <property type="term" value="F:beta-lactamase activity"/>
    <property type="evidence" value="ECO:0007669"/>
    <property type="project" value="InterPro"/>
</dbReference>
<organism evidence="2 3">
    <name type="scientific">Hymenobacter elongatus</name>
    <dbReference type="NCBI Taxonomy" id="877208"/>
    <lineage>
        <taxon>Bacteria</taxon>
        <taxon>Pseudomonadati</taxon>
        <taxon>Bacteroidota</taxon>
        <taxon>Cytophagia</taxon>
        <taxon>Cytophagales</taxon>
        <taxon>Hymenobacteraceae</taxon>
        <taxon>Hymenobacter</taxon>
    </lineage>
</organism>
<dbReference type="AlphaFoldDB" id="A0A4Z0PHZ2"/>
<dbReference type="EMBL" id="SRLD01000029">
    <property type="protein sequence ID" value="TGE14810.1"/>
    <property type="molecule type" value="Genomic_DNA"/>
</dbReference>
<comment type="caution">
    <text evidence="2">The sequence shown here is derived from an EMBL/GenBank/DDBJ whole genome shotgun (WGS) entry which is preliminary data.</text>
</comment>
<gene>
    <name evidence="2" type="ORF">E5J99_14360</name>
</gene>
<dbReference type="InterPro" id="IPR045155">
    <property type="entry name" value="Beta-lactam_cat"/>
</dbReference>
<dbReference type="SUPFAM" id="SSF56601">
    <property type="entry name" value="beta-lactamase/transpeptidase-like"/>
    <property type="match status" value="1"/>
</dbReference>
<name>A0A4Z0PHZ2_9BACT</name>
<accession>A0A4Z0PHZ2</accession>
<dbReference type="Pfam" id="PF13354">
    <property type="entry name" value="Beta-lactamase2"/>
    <property type="match status" value="1"/>
</dbReference>
<evidence type="ECO:0000313" key="2">
    <source>
        <dbReference type="EMBL" id="TGE14810.1"/>
    </source>
</evidence>
<evidence type="ECO:0000259" key="1">
    <source>
        <dbReference type="Pfam" id="PF13354"/>
    </source>
</evidence>
<reference evidence="2 3" key="1">
    <citation type="submission" date="2019-04" db="EMBL/GenBank/DDBJ databases">
        <authorList>
            <person name="Feng G."/>
            <person name="Zhang J."/>
            <person name="Zhu H."/>
        </authorList>
    </citation>
    <scope>NUCLEOTIDE SEQUENCE [LARGE SCALE GENOMIC DNA]</scope>
    <source>
        <strain evidence="2 3">JCM 17223</strain>
    </source>
</reference>
<dbReference type="GO" id="GO:0030655">
    <property type="term" value="P:beta-lactam antibiotic catabolic process"/>
    <property type="evidence" value="ECO:0007669"/>
    <property type="project" value="InterPro"/>
</dbReference>